<dbReference type="RefSeq" id="WP_133967325.1">
    <property type="nucleotide sequence ID" value="NZ_SORL01000008.1"/>
</dbReference>
<reference evidence="1 2" key="1">
    <citation type="submission" date="2019-03" db="EMBL/GenBank/DDBJ databases">
        <title>Genomic Encyclopedia of Type Strains, Phase III (KMG-III): the genomes of soil and plant-associated and newly described type strains.</title>
        <authorList>
            <person name="Whitman W."/>
        </authorList>
    </citation>
    <scope>NUCLEOTIDE SEQUENCE [LARGE SCALE GENOMIC DNA]</scope>
    <source>
        <strain evidence="1 2">CECT 8301</strain>
    </source>
</reference>
<dbReference type="EMBL" id="SORL01000008">
    <property type="protein sequence ID" value="TDY62052.1"/>
    <property type="molecule type" value="Genomic_DNA"/>
</dbReference>
<name>A0A4R8MCN5_9FLAO</name>
<protein>
    <submittedName>
        <fullName evidence="1">Uncharacterized protein</fullName>
    </submittedName>
</protein>
<evidence type="ECO:0000313" key="1">
    <source>
        <dbReference type="EMBL" id="TDY62052.1"/>
    </source>
</evidence>
<comment type="caution">
    <text evidence="1">The sequence shown here is derived from an EMBL/GenBank/DDBJ whole genome shotgun (WGS) entry which is preliminary data.</text>
</comment>
<organism evidence="1 2">
    <name type="scientific">Algibacter lectus</name>
    <dbReference type="NCBI Taxonomy" id="221126"/>
    <lineage>
        <taxon>Bacteria</taxon>
        <taxon>Pseudomonadati</taxon>
        <taxon>Bacteroidota</taxon>
        <taxon>Flavobacteriia</taxon>
        <taxon>Flavobacteriales</taxon>
        <taxon>Flavobacteriaceae</taxon>
        <taxon>Algibacter</taxon>
    </lineage>
</organism>
<dbReference type="Proteomes" id="UP000294824">
    <property type="component" value="Unassembled WGS sequence"/>
</dbReference>
<accession>A0A4R8MCN5</accession>
<keyword evidence="2" id="KW-1185">Reference proteome</keyword>
<gene>
    <name evidence="1" type="ORF">DFQ06_1866</name>
</gene>
<sequence length="224" mass="26460">MRNKELLQHDQEYEQRFIKNIQLVPEILEAAKNELSKQKVKHNLKLSDLQNGLFVKHFTNYHETQKNKFIPDADYNEYLKLCGIDANKLADMETRYKKLLDIKYPFYTHNHDYWQGIEGRAGRLNPSLVEKLKEAPTKKVYNLDDFLKISKDSYKVSVNPELFKLYLTNEKQYEAMDVATDQVKLCKRKKDSPAATIKIAGELVKDIDRDYKITWDNEQILNIK</sequence>
<evidence type="ECO:0000313" key="2">
    <source>
        <dbReference type="Proteomes" id="UP000294824"/>
    </source>
</evidence>
<proteinExistence type="predicted"/>
<dbReference type="AlphaFoldDB" id="A0A4R8MCN5"/>